<evidence type="ECO:0000313" key="2">
    <source>
        <dbReference type="Proteomes" id="UP000265719"/>
    </source>
</evidence>
<proteinExistence type="predicted"/>
<gene>
    <name evidence="1" type="ORF">NI17_019370</name>
</gene>
<organism evidence="1 2">
    <name type="scientific">Thermobifida halotolerans</name>
    <dbReference type="NCBI Taxonomy" id="483545"/>
    <lineage>
        <taxon>Bacteria</taxon>
        <taxon>Bacillati</taxon>
        <taxon>Actinomycetota</taxon>
        <taxon>Actinomycetes</taxon>
        <taxon>Streptosporangiales</taxon>
        <taxon>Nocardiopsidaceae</taxon>
        <taxon>Thermobifida</taxon>
    </lineage>
</organism>
<protein>
    <submittedName>
        <fullName evidence="1">Uncharacterized protein</fullName>
    </submittedName>
</protein>
<keyword evidence="2" id="KW-1185">Reference proteome</keyword>
<reference evidence="1" key="1">
    <citation type="submission" date="2020-10" db="EMBL/GenBank/DDBJ databases">
        <title>De novo genome project of the cellulose decomposer Thermobifida halotolerans type strain.</title>
        <authorList>
            <person name="Nagy I."/>
            <person name="Horvath B."/>
            <person name="Kukolya J."/>
            <person name="Nagy I."/>
            <person name="Orsini M."/>
        </authorList>
    </citation>
    <scope>NUCLEOTIDE SEQUENCE</scope>
    <source>
        <strain evidence="1">DSM 44931</strain>
    </source>
</reference>
<evidence type="ECO:0000313" key="1">
    <source>
        <dbReference type="EMBL" id="UOE18907.1"/>
    </source>
</evidence>
<sequence length="282" mass="30774">MTDAAASPTASRAERPLAIITAPDGATRELAPGMRLCFGRSQHNDLVIPDSKLSLSRFAGEIAAEAGGVRVTNRSQTHLLRIVMGTGVNTLPPAKDKTPAASLIVNTGTVLVGSPGMHTENRMLQVTVVSTASGTPPPTPLPAPEEASTVGPWEMNTATRYFAVALVLCRNRLENSAESGRDPSAKQIAHAILELTSAHHLLNRIDAGDLNESNRLTQRIRDHLKYLMTRLGETGQVPENVRLNKQSLAHYLVALEILRRDHLKLLTDPEWLSVQERLWWDE</sequence>
<dbReference type="KEGG" id="thao:NI17_019370"/>
<accession>A0A399FWA6</accession>
<dbReference type="OrthoDB" id="3689760at2"/>
<dbReference type="EMBL" id="CP063196">
    <property type="protein sequence ID" value="UOE18907.1"/>
    <property type="molecule type" value="Genomic_DNA"/>
</dbReference>
<name>A0A399FWA6_9ACTN</name>
<dbReference type="RefSeq" id="WP_068691434.1">
    <property type="nucleotide sequence ID" value="NZ_CP063196.1"/>
</dbReference>
<dbReference type="AlphaFoldDB" id="A0A399FWA6"/>
<dbReference type="Proteomes" id="UP000265719">
    <property type="component" value="Chromosome"/>
</dbReference>